<evidence type="ECO:0008006" key="4">
    <source>
        <dbReference type="Google" id="ProtNLM"/>
    </source>
</evidence>
<dbReference type="InterPro" id="IPR005625">
    <property type="entry name" value="PepSY-ass_TM"/>
</dbReference>
<proteinExistence type="predicted"/>
<dbReference type="Proteomes" id="UP000470186">
    <property type="component" value="Unassembled WGS sequence"/>
</dbReference>
<gene>
    <name evidence="2" type="ORF">GHO30_26845</name>
</gene>
<sequence>MQRSAPCANVSTDPALQVSPQATLAAAHRAARVKEIRRRNAHRALAPHSSNTRSMGQSGTLPCFRQAARCSSAAAMKARPVTASTFIAVQPLHFADYRWVPVGGSLLRAVHFGMALAAAGLVLSGLYLWLERR</sequence>
<evidence type="ECO:0000313" key="3">
    <source>
        <dbReference type="Proteomes" id="UP000470186"/>
    </source>
</evidence>
<keyword evidence="1" id="KW-0812">Transmembrane</keyword>
<organism evidence="2 3">
    <name type="scientific">Pseudomonas helleri</name>
    <dbReference type="NCBI Taxonomy" id="1608996"/>
    <lineage>
        <taxon>Bacteria</taxon>
        <taxon>Pseudomonadati</taxon>
        <taxon>Pseudomonadota</taxon>
        <taxon>Gammaproteobacteria</taxon>
        <taxon>Pseudomonadales</taxon>
        <taxon>Pseudomonadaceae</taxon>
        <taxon>Pseudomonas</taxon>
    </lineage>
</organism>
<feature type="transmembrane region" description="Helical" evidence="1">
    <location>
        <begin position="109"/>
        <end position="130"/>
    </location>
</feature>
<dbReference type="RefSeq" id="WP_323369833.1">
    <property type="nucleotide sequence ID" value="NZ_WIVX01000237.1"/>
</dbReference>
<name>A0A7X2CKF4_9PSED</name>
<accession>A0A7X2CKF4</accession>
<keyword evidence="3" id="KW-1185">Reference proteome</keyword>
<feature type="non-terminal residue" evidence="2">
    <location>
        <position position="133"/>
    </location>
</feature>
<keyword evidence="1" id="KW-1133">Transmembrane helix</keyword>
<evidence type="ECO:0000313" key="2">
    <source>
        <dbReference type="EMBL" id="MQU34940.1"/>
    </source>
</evidence>
<protein>
    <recommendedName>
        <fullName evidence="4">PepSY domain-containing protein</fullName>
    </recommendedName>
</protein>
<comment type="caution">
    <text evidence="2">The sequence shown here is derived from an EMBL/GenBank/DDBJ whole genome shotgun (WGS) entry which is preliminary data.</text>
</comment>
<dbReference type="EMBL" id="WIVX01000237">
    <property type="protein sequence ID" value="MQU34940.1"/>
    <property type="molecule type" value="Genomic_DNA"/>
</dbReference>
<reference evidence="2 3" key="1">
    <citation type="submission" date="2019-10" db="EMBL/GenBank/DDBJ databases">
        <title>Evaluation of single-gene subtyping targets for Pseudomonas.</title>
        <authorList>
            <person name="Reichler S.J."/>
            <person name="Orsi R.H."/>
            <person name="Wiedmann M."/>
            <person name="Martin N.H."/>
            <person name="Murphy S.I."/>
        </authorList>
    </citation>
    <scope>NUCLEOTIDE SEQUENCE [LARGE SCALE GENOMIC DNA]</scope>
    <source>
        <strain evidence="2 3">FSL R10-2107</strain>
    </source>
</reference>
<keyword evidence="1" id="KW-0472">Membrane</keyword>
<dbReference type="Pfam" id="PF03929">
    <property type="entry name" value="PepSY_TM"/>
    <property type="match status" value="1"/>
</dbReference>
<evidence type="ECO:0000256" key="1">
    <source>
        <dbReference type="SAM" id="Phobius"/>
    </source>
</evidence>
<dbReference type="AlphaFoldDB" id="A0A7X2CKF4"/>